<sequence length="116" mass="13093">MEALTARSWKPVLIDGNTTVNPPVGTYQYYAVQSWDKDDVISFKTDSRVYYNYGSIVPPISIEIPDYKVYTVDFSKKTITIGAITYQLLELSANRLKYSLALSGGNPALIFMFEHP</sequence>
<accession>A0A917JBL2</accession>
<protein>
    <submittedName>
        <fullName evidence="1">Uncharacterized protein</fullName>
    </submittedName>
</protein>
<keyword evidence="2" id="KW-1185">Reference proteome</keyword>
<comment type="caution">
    <text evidence="1">The sequence shown here is derived from an EMBL/GenBank/DDBJ whole genome shotgun (WGS) entry which is preliminary data.</text>
</comment>
<organism evidence="1 2">
    <name type="scientific">Mucilaginibacter galii</name>
    <dbReference type="NCBI Taxonomy" id="2005073"/>
    <lineage>
        <taxon>Bacteria</taxon>
        <taxon>Pseudomonadati</taxon>
        <taxon>Bacteroidota</taxon>
        <taxon>Sphingobacteriia</taxon>
        <taxon>Sphingobacteriales</taxon>
        <taxon>Sphingobacteriaceae</taxon>
        <taxon>Mucilaginibacter</taxon>
    </lineage>
</organism>
<dbReference type="EMBL" id="BMDO01000012">
    <property type="protein sequence ID" value="GGI52348.1"/>
    <property type="molecule type" value="Genomic_DNA"/>
</dbReference>
<dbReference type="AlphaFoldDB" id="A0A917JBL2"/>
<dbReference type="Proteomes" id="UP000662074">
    <property type="component" value="Unassembled WGS sequence"/>
</dbReference>
<evidence type="ECO:0000313" key="2">
    <source>
        <dbReference type="Proteomes" id="UP000662074"/>
    </source>
</evidence>
<proteinExistence type="predicted"/>
<reference evidence="1" key="2">
    <citation type="submission" date="2020-09" db="EMBL/GenBank/DDBJ databases">
        <authorList>
            <person name="Sun Q."/>
            <person name="Sedlacek I."/>
        </authorList>
    </citation>
    <scope>NUCLEOTIDE SEQUENCE</scope>
    <source>
        <strain evidence="1">CCM 8711</strain>
    </source>
</reference>
<evidence type="ECO:0000313" key="1">
    <source>
        <dbReference type="EMBL" id="GGI52348.1"/>
    </source>
</evidence>
<name>A0A917JBL2_9SPHI</name>
<gene>
    <name evidence="1" type="ORF">GCM10011425_35600</name>
</gene>
<reference evidence="1" key="1">
    <citation type="journal article" date="2014" name="Int. J. Syst. Evol. Microbiol.">
        <title>Complete genome sequence of Corynebacterium casei LMG S-19264T (=DSM 44701T), isolated from a smear-ripened cheese.</title>
        <authorList>
            <consortium name="US DOE Joint Genome Institute (JGI-PGF)"/>
            <person name="Walter F."/>
            <person name="Albersmeier A."/>
            <person name="Kalinowski J."/>
            <person name="Ruckert C."/>
        </authorList>
    </citation>
    <scope>NUCLEOTIDE SEQUENCE</scope>
    <source>
        <strain evidence="1">CCM 8711</strain>
    </source>
</reference>